<dbReference type="OrthoDB" id="4823950at2"/>
<sequence>MKAVNRTSTWVGAAAIVSVLVLVATWFLGVAPALDEASVADEDRETTELRNAQLQRTITQLKADFARMPEFEAELEQLRKHVPASAQLDEYNAIVDEYAKRHDVVVLSIEAGAATAVLPIAGPDGGASTSPLAGLYAVPVTITTLGDHDDVTRFMDELQLKTERLMAVQGLVLTRQGDAPESNGRPATSPDDSEQVLVGHLFVLSETAQEPGTATPTQAATEGDAGAPETEDEDGAGDEDVENT</sequence>
<feature type="compositionally biased region" description="Acidic residues" evidence="1">
    <location>
        <begin position="229"/>
        <end position="244"/>
    </location>
</feature>
<dbReference type="EMBL" id="FONZ01000002">
    <property type="protein sequence ID" value="SFF03650.1"/>
    <property type="molecule type" value="Genomic_DNA"/>
</dbReference>
<evidence type="ECO:0000313" key="2">
    <source>
        <dbReference type="EMBL" id="SFF03650.1"/>
    </source>
</evidence>
<dbReference type="Proteomes" id="UP000198520">
    <property type="component" value="Unassembled WGS sequence"/>
</dbReference>
<gene>
    <name evidence="2" type="ORF">SAMN04488035_1276</name>
</gene>
<keyword evidence="3" id="KW-1185">Reference proteome</keyword>
<organism evidence="2 3">
    <name type="scientific">Flavimobilis marinus</name>
    <dbReference type="NCBI Taxonomy" id="285351"/>
    <lineage>
        <taxon>Bacteria</taxon>
        <taxon>Bacillati</taxon>
        <taxon>Actinomycetota</taxon>
        <taxon>Actinomycetes</taxon>
        <taxon>Micrococcales</taxon>
        <taxon>Jonesiaceae</taxon>
        <taxon>Flavimobilis</taxon>
    </lineage>
</organism>
<feature type="region of interest" description="Disordered" evidence="1">
    <location>
        <begin position="174"/>
        <end position="244"/>
    </location>
</feature>
<evidence type="ECO:0000256" key="1">
    <source>
        <dbReference type="SAM" id="MobiDB-lite"/>
    </source>
</evidence>
<dbReference type="STRING" id="285351.SAMN04488035_1276"/>
<evidence type="ECO:0008006" key="4">
    <source>
        <dbReference type="Google" id="ProtNLM"/>
    </source>
</evidence>
<evidence type="ECO:0000313" key="3">
    <source>
        <dbReference type="Proteomes" id="UP000198520"/>
    </source>
</evidence>
<dbReference type="AlphaFoldDB" id="A0A1I2FGC2"/>
<feature type="compositionally biased region" description="Polar residues" evidence="1">
    <location>
        <begin position="206"/>
        <end position="220"/>
    </location>
</feature>
<proteinExistence type="predicted"/>
<reference evidence="3" key="1">
    <citation type="submission" date="2016-10" db="EMBL/GenBank/DDBJ databases">
        <authorList>
            <person name="Varghese N."/>
            <person name="Submissions S."/>
        </authorList>
    </citation>
    <scope>NUCLEOTIDE SEQUENCE [LARGE SCALE GENOMIC DNA]</scope>
    <source>
        <strain evidence="3">DSM 19083</strain>
    </source>
</reference>
<protein>
    <recommendedName>
        <fullName evidence="4">Type IV pilus assembly protein PilO</fullName>
    </recommendedName>
</protein>
<name>A0A1I2FGC2_9MICO</name>
<accession>A0A1I2FGC2</accession>